<dbReference type="UniPathway" id="UPA00051">
    <property type="reaction ID" value="UER00074"/>
</dbReference>
<dbReference type="HAMAP" id="MF_00295">
    <property type="entry name" value="MetA_acyltransf"/>
    <property type="match status" value="1"/>
</dbReference>
<evidence type="ECO:0000256" key="7">
    <source>
        <dbReference type="ARBA" id="ARBA00049043"/>
    </source>
</evidence>
<keyword evidence="2 8" id="KW-0963">Cytoplasm</keyword>
<comment type="caution">
    <text evidence="8">Lacks conserved residue(s) required for the propagation of feature annotation.</text>
</comment>
<proteinExistence type="inferred from homology"/>
<dbReference type="EC" id="2.3.1.31" evidence="8"/>
<feature type="binding site" evidence="8">
    <location>
        <position position="163"/>
    </location>
    <ligand>
        <name>substrate</name>
    </ligand>
</feature>
<feature type="active site" description="Acyl-thioester intermediate" evidence="8 9">
    <location>
        <position position="142"/>
    </location>
</feature>
<dbReference type="EMBL" id="SMMX01000024">
    <property type="protein sequence ID" value="TDA20307.1"/>
    <property type="molecule type" value="Genomic_DNA"/>
</dbReference>
<dbReference type="GO" id="GO:0019281">
    <property type="term" value="P:L-methionine biosynthetic process from homoserine via O-succinyl-L-homoserine and cystathionine"/>
    <property type="evidence" value="ECO:0007669"/>
    <property type="project" value="InterPro"/>
</dbReference>
<feature type="site" description="Important for acyl-CoA specificity" evidence="8">
    <location>
        <position position="111"/>
    </location>
</feature>
<dbReference type="Gene3D" id="3.40.50.880">
    <property type="match status" value="1"/>
</dbReference>
<organism evidence="10 11">
    <name type="scientific">Extibacter muris</name>
    <dbReference type="NCBI Taxonomy" id="1796622"/>
    <lineage>
        <taxon>Bacteria</taxon>
        <taxon>Bacillati</taxon>
        <taxon>Bacillota</taxon>
        <taxon>Clostridia</taxon>
        <taxon>Lachnospirales</taxon>
        <taxon>Lachnospiraceae</taxon>
        <taxon>Extibacter</taxon>
    </lineage>
</organism>
<dbReference type="PANTHER" id="PTHR20919">
    <property type="entry name" value="HOMOSERINE O-SUCCINYLTRANSFERASE"/>
    <property type="match status" value="1"/>
</dbReference>
<evidence type="ECO:0000256" key="3">
    <source>
        <dbReference type="ARBA" id="ARBA00022605"/>
    </source>
</evidence>
<dbReference type="Proteomes" id="UP000295710">
    <property type="component" value="Unassembled WGS sequence"/>
</dbReference>
<evidence type="ECO:0000313" key="11">
    <source>
        <dbReference type="Proteomes" id="UP000295710"/>
    </source>
</evidence>
<dbReference type="PANTHER" id="PTHR20919:SF0">
    <property type="entry name" value="HOMOSERINE O-SUCCINYLTRANSFERASE"/>
    <property type="match status" value="1"/>
</dbReference>
<evidence type="ECO:0000256" key="5">
    <source>
        <dbReference type="ARBA" id="ARBA00023167"/>
    </source>
</evidence>
<dbReference type="GO" id="GO:0008899">
    <property type="term" value="F:homoserine O-succinyltransferase activity"/>
    <property type="evidence" value="ECO:0007669"/>
    <property type="project" value="UniProtKB-UniRule"/>
</dbReference>
<evidence type="ECO:0000256" key="1">
    <source>
        <dbReference type="ARBA" id="ARBA00004496"/>
    </source>
</evidence>
<evidence type="ECO:0000313" key="10">
    <source>
        <dbReference type="EMBL" id="TDA20307.1"/>
    </source>
</evidence>
<keyword evidence="3 8" id="KW-0028">Amino-acid biosynthesis</keyword>
<dbReference type="CDD" id="cd03131">
    <property type="entry name" value="GATase1_HTS"/>
    <property type="match status" value="1"/>
</dbReference>
<dbReference type="SUPFAM" id="SSF52317">
    <property type="entry name" value="Class I glutamine amidotransferase-like"/>
    <property type="match status" value="1"/>
</dbReference>
<keyword evidence="6 8" id="KW-0012">Acyltransferase</keyword>
<feature type="binding site" evidence="8">
    <location>
        <position position="249"/>
    </location>
    <ligand>
        <name>substrate</name>
    </ligand>
</feature>
<name>A0A4R4F9U2_9FIRM</name>
<dbReference type="NCBIfam" id="TIGR01001">
    <property type="entry name" value="metA"/>
    <property type="match status" value="1"/>
</dbReference>
<evidence type="ECO:0000256" key="6">
    <source>
        <dbReference type="ARBA" id="ARBA00023315"/>
    </source>
</evidence>
<feature type="binding site" evidence="8">
    <location>
        <position position="192"/>
    </location>
    <ligand>
        <name>substrate</name>
    </ligand>
</feature>
<dbReference type="FunFam" id="3.40.50.880:FF:000004">
    <property type="entry name" value="Homoserine O-succinyltransferase"/>
    <property type="match status" value="1"/>
</dbReference>
<dbReference type="InterPro" id="IPR005697">
    <property type="entry name" value="HST_MetA"/>
</dbReference>
<reference evidence="10 11" key="1">
    <citation type="journal article" date="2016" name="Nat. Microbiol.">
        <title>The Mouse Intestinal Bacterial Collection (miBC) provides host-specific insight into cultured diversity and functional potential of the gut microbiota.</title>
        <authorList>
            <person name="Lagkouvardos I."/>
            <person name="Pukall R."/>
            <person name="Abt B."/>
            <person name="Foesel B.U."/>
            <person name="Meier-Kolthoff J.P."/>
            <person name="Kumar N."/>
            <person name="Bresciani A."/>
            <person name="Martinez I."/>
            <person name="Just S."/>
            <person name="Ziegler C."/>
            <person name="Brugiroux S."/>
            <person name="Garzetti D."/>
            <person name="Wenning M."/>
            <person name="Bui T.P."/>
            <person name="Wang J."/>
            <person name="Hugenholtz F."/>
            <person name="Plugge C.M."/>
            <person name="Peterson D.A."/>
            <person name="Hornef M.W."/>
            <person name="Baines J.F."/>
            <person name="Smidt H."/>
            <person name="Walter J."/>
            <person name="Kristiansen K."/>
            <person name="Nielsen H.B."/>
            <person name="Haller D."/>
            <person name="Overmann J."/>
            <person name="Stecher B."/>
            <person name="Clavel T."/>
        </authorList>
    </citation>
    <scope>NUCLEOTIDE SEQUENCE [LARGE SCALE GENOMIC DNA]</scope>
    <source>
        <strain evidence="10 11">DSM 28560</strain>
    </source>
</reference>
<keyword evidence="5 8" id="KW-0486">Methionine biosynthesis</keyword>
<accession>A0A4R4F9U2</accession>
<comment type="similarity">
    <text evidence="8">Belongs to the MetA family.</text>
</comment>
<evidence type="ECO:0000256" key="8">
    <source>
        <dbReference type="HAMAP-Rule" id="MF_00295"/>
    </source>
</evidence>
<feature type="active site" evidence="8">
    <location>
        <position position="237"/>
    </location>
</feature>
<comment type="function">
    <text evidence="8">Transfers an acetyl group from acetyl-CoA to L-homoserine, forming acetyl-L-homoserine.</text>
</comment>
<dbReference type="GO" id="GO:0004414">
    <property type="term" value="F:homoserine O-acetyltransferase activity"/>
    <property type="evidence" value="ECO:0007669"/>
    <property type="project" value="UniProtKB-EC"/>
</dbReference>
<dbReference type="Pfam" id="PF04204">
    <property type="entry name" value="HTS"/>
    <property type="match status" value="1"/>
</dbReference>
<dbReference type="AlphaFoldDB" id="A0A4R4F9U2"/>
<dbReference type="RefSeq" id="WP_132280864.1">
    <property type="nucleotide sequence ID" value="NZ_JAOBST010000029.1"/>
</dbReference>
<feature type="site" description="Important for substrate specificity" evidence="8">
    <location>
        <position position="192"/>
    </location>
</feature>
<evidence type="ECO:0000256" key="2">
    <source>
        <dbReference type="ARBA" id="ARBA00022490"/>
    </source>
</evidence>
<comment type="catalytic activity">
    <reaction evidence="7 8">
        <text>L-homoserine + acetyl-CoA = O-acetyl-L-homoserine + CoA</text>
        <dbReference type="Rhea" id="RHEA:13701"/>
        <dbReference type="ChEBI" id="CHEBI:57287"/>
        <dbReference type="ChEBI" id="CHEBI:57288"/>
        <dbReference type="ChEBI" id="CHEBI:57476"/>
        <dbReference type="ChEBI" id="CHEBI:57716"/>
        <dbReference type="EC" id="2.3.1.31"/>
    </reaction>
</comment>
<dbReference type="GO" id="GO:0005737">
    <property type="term" value="C:cytoplasm"/>
    <property type="evidence" value="ECO:0007669"/>
    <property type="project" value="UniProtKB-SubCell"/>
</dbReference>
<sequence>MPIRVQNDLPVKEILERENIFVMDEFRATHQDIRPIRIGLLNLMPLKEETELQILRSLSNTPLQVDVIFVNVSSHESKNTPTSHLNKFYQTFEEIKDQKFDGFIITGAPVEQMPFEEVDYWEELKEIMEWTTTHVTSTLHLCWGAQAGLYHHYGIDKVQLKSKLFGVFRHKVMNRKIPLVRGFDDVFYAPHSRHTDVPAERIHADERLTMLAESEEAGAFLVMAQAGRQIFVMGHPEYDRITLDGEYKRDVGKGLPIDIPVNYYPDDNPDNRPLLTWRAHANNLYTNWLNYYVYQATPYDMVETSF</sequence>
<comment type="subcellular location">
    <subcellularLocation>
        <location evidence="1 8">Cytoplasm</location>
    </subcellularLocation>
</comment>
<evidence type="ECO:0000256" key="4">
    <source>
        <dbReference type="ARBA" id="ARBA00022679"/>
    </source>
</evidence>
<gene>
    <name evidence="10" type="primary">metA</name>
    <name evidence="8" type="synonym">metAA</name>
    <name evidence="10" type="ORF">E1963_17580</name>
</gene>
<feature type="active site" description="Proton acceptor" evidence="8">
    <location>
        <position position="235"/>
    </location>
</feature>
<dbReference type="InterPro" id="IPR033752">
    <property type="entry name" value="MetA_family"/>
</dbReference>
<dbReference type="InterPro" id="IPR029062">
    <property type="entry name" value="Class_I_gatase-like"/>
</dbReference>
<evidence type="ECO:0000256" key="9">
    <source>
        <dbReference type="PIRSR" id="PIRSR000450-1"/>
    </source>
</evidence>
<protein>
    <recommendedName>
        <fullName evidence="8">Homoserine O-acetyltransferase</fullName>
        <shortName evidence="8">HAT</shortName>
        <ecNumber evidence="8">2.3.1.31</ecNumber>
    </recommendedName>
    <alternativeName>
        <fullName evidence="8">Homoserine transacetylase</fullName>
        <shortName evidence="8">HTA</shortName>
    </alternativeName>
</protein>
<comment type="caution">
    <text evidence="10">The sequence shown here is derived from an EMBL/GenBank/DDBJ whole genome shotgun (WGS) entry which is preliminary data.</text>
</comment>
<keyword evidence="4 8" id="KW-0808">Transferase</keyword>
<comment type="pathway">
    <text evidence="8">Amino-acid biosynthesis; L-methionine biosynthesis via de novo pathway; O-acetyl-L-homoserine from L-homoserine: step 1/1.</text>
</comment>
<dbReference type="PIRSF" id="PIRSF000450">
    <property type="entry name" value="H_ser_succinyltr"/>
    <property type="match status" value="1"/>
</dbReference>
<keyword evidence="11" id="KW-1185">Reference proteome</keyword>